<dbReference type="Proteomes" id="UP000541425">
    <property type="component" value="Unassembled WGS sequence"/>
</dbReference>
<dbReference type="Pfam" id="PF04371">
    <property type="entry name" value="PAD_porph"/>
    <property type="match status" value="1"/>
</dbReference>
<name>A0A7W5YG18_9BACT</name>
<keyword evidence="1" id="KW-0378">Hydrolase</keyword>
<dbReference type="GO" id="GO:0047632">
    <property type="term" value="F:agmatine deiminase activity"/>
    <property type="evidence" value="ECO:0007669"/>
    <property type="project" value="TreeGrafter"/>
</dbReference>
<proteinExistence type="predicted"/>
<dbReference type="GO" id="GO:0009446">
    <property type="term" value="P:putrescine biosynthetic process"/>
    <property type="evidence" value="ECO:0007669"/>
    <property type="project" value="InterPro"/>
</dbReference>
<dbReference type="RefSeq" id="WP_183695983.1">
    <property type="nucleotide sequence ID" value="NZ_JACICA010000004.1"/>
</dbReference>
<reference evidence="2 3" key="1">
    <citation type="submission" date="2020-08" db="EMBL/GenBank/DDBJ databases">
        <title>Genomic Encyclopedia of Type Strains, Phase IV (KMG-IV): sequencing the most valuable type-strain genomes for metagenomic binning, comparative biology and taxonomic classification.</title>
        <authorList>
            <person name="Goeker M."/>
        </authorList>
    </citation>
    <scope>NUCLEOTIDE SEQUENCE [LARGE SCALE GENOMIC DNA]</scope>
    <source>
        <strain evidence="2 3">DSM 22548</strain>
    </source>
</reference>
<dbReference type="GO" id="GO:0004668">
    <property type="term" value="F:protein-arginine deiminase activity"/>
    <property type="evidence" value="ECO:0007669"/>
    <property type="project" value="InterPro"/>
</dbReference>
<comment type="caution">
    <text evidence="2">The sequence shown here is derived from an EMBL/GenBank/DDBJ whole genome shotgun (WGS) entry which is preliminary data.</text>
</comment>
<dbReference type="PANTHER" id="PTHR31377:SF0">
    <property type="entry name" value="AGMATINE DEIMINASE-RELATED"/>
    <property type="match status" value="1"/>
</dbReference>
<dbReference type="Gene3D" id="3.75.10.10">
    <property type="entry name" value="L-arginine/glycine Amidinotransferase, Chain A"/>
    <property type="match status" value="1"/>
</dbReference>
<evidence type="ECO:0000313" key="2">
    <source>
        <dbReference type="EMBL" id="MBB3702656.1"/>
    </source>
</evidence>
<evidence type="ECO:0000313" key="3">
    <source>
        <dbReference type="Proteomes" id="UP000541425"/>
    </source>
</evidence>
<evidence type="ECO:0000256" key="1">
    <source>
        <dbReference type="ARBA" id="ARBA00022801"/>
    </source>
</evidence>
<protein>
    <submittedName>
        <fullName evidence="2">Agmatine/peptidylarginine deiminase</fullName>
    </submittedName>
</protein>
<accession>A0A7W5YG18</accession>
<dbReference type="AlphaFoldDB" id="A0A7W5YG18"/>
<dbReference type="EMBL" id="JACICA010000004">
    <property type="protein sequence ID" value="MBB3702656.1"/>
    <property type="molecule type" value="Genomic_DNA"/>
</dbReference>
<dbReference type="SUPFAM" id="SSF55909">
    <property type="entry name" value="Pentein"/>
    <property type="match status" value="1"/>
</dbReference>
<sequence length="376" mass="42503">MGLFTLPPKQPQADLDLEFFLKNGLVAQDNKRFKRMLAPEWFPQSAVQLTWPHEGTDWADMLPDVIACYKRMAYEIAIREPLLIVAPDTASVKALLEEQLPQRVLNNIVYKDCPTNDTWARDHGFLTVVGSGSLELLDFQFNGWGGKFDAEKDNAINKQLFDAGLLTGTYVSHLDFELEGGSIESDGCGTLLTTSECLLNPNRNHTHDKTQLTMKLEEYFGATNILWLDYGYLAGDDTDSHIDTLARLCPNNRIVYVRCDDSSDEHYDALKQMEVQLRTFTNAENKPFELIPLPMASAIYEDGERLPATYANYLVVNRAVLYPTYNQPENDEKARKALHQAFPHHDLVGIDCCALIRQHGSLHCSTMQFPKGVLKI</sequence>
<dbReference type="InterPro" id="IPR007466">
    <property type="entry name" value="Peptidyl-Arg-deiminase_porph"/>
</dbReference>
<organism evidence="2 3">
    <name type="scientific">Alloprevotella rava</name>
    <dbReference type="NCBI Taxonomy" id="671218"/>
    <lineage>
        <taxon>Bacteria</taxon>
        <taxon>Pseudomonadati</taxon>
        <taxon>Bacteroidota</taxon>
        <taxon>Bacteroidia</taxon>
        <taxon>Bacteroidales</taxon>
        <taxon>Prevotellaceae</taxon>
        <taxon>Alloprevotella</taxon>
    </lineage>
</organism>
<gene>
    <name evidence="2" type="ORF">FHS60_001119</name>
</gene>
<dbReference type="PANTHER" id="PTHR31377">
    <property type="entry name" value="AGMATINE DEIMINASE-RELATED"/>
    <property type="match status" value="1"/>
</dbReference>